<organism evidence="4">
    <name type="scientific">Mesocestoides corti</name>
    <name type="common">Flatworm</name>
    <dbReference type="NCBI Taxonomy" id="53468"/>
    <lineage>
        <taxon>Eukaryota</taxon>
        <taxon>Metazoa</taxon>
        <taxon>Spiralia</taxon>
        <taxon>Lophotrochozoa</taxon>
        <taxon>Platyhelminthes</taxon>
        <taxon>Cestoda</taxon>
        <taxon>Eucestoda</taxon>
        <taxon>Cyclophyllidea</taxon>
        <taxon>Mesocestoididae</taxon>
        <taxon>Mesocestoides</taxon>
    </lineage>
</organism>
<reference evidence="4" key="2">
    <citation type="submission" date="2019-11" db="UniProtKB">
        <authorList>
            <consortium name="WormBaseParasite"/>
        </authorList>
    </citation>
    <scope>IDENTIFICATION</scope>
</reference>
<dbReference type="SUPFAM" id="SSF52833">
    <property type="entry name" value="Thioredoxin-like"/>
    <property type="match status" value="1"/>
</dbReference>
<accession>A0A0R3U8F7</accession>
<dbReference type="InterPro" id="IPR036249">
    <property type="entry name" value="Thioredoxin-like_sf"/>
</dbReference>
<dbReference type="AlphaFoldDB" id="A0A0R3U8F7"/>
<protein>
    <submittedName>
        <fullName evidence="4">Thioredoxin domain-containing protein</fullName>
    </submittedName>
</protein>
<name>A0A0R3U8F7_MESCO</name>
<dbReference type="Gene3D" id="3.40.30.10">
    <property type="entry name" value="Glutaredoxin"/>
    <property type="match status" value="1"/>
</dbReference>
<dbReference type="InterPro" id="IPR013766">
    <property type="entry name" value="Thioredoxin_domain"/>
</dbReference>
<dbReference type="PROSITE" id="PS51352">
    <property type="entry name" value="THIOREDOXIN_2"/>
    <property type="match status" value="1"/>
</dbReference>
<evidence type="ECO:0000313" key="2">
    <source>
        <dbReference type="EMBL" id="VDD77158.1"/>
    </source>
</evidence>
<feature type="domain" description="Thioredoxin" evidence="1">
    <location>
        <begin position="5"/>
        <end position="116"/>
    </location>
</feature>
<gene>
    <name evidence="2" type="ORF">MCOS_LOCUS3161</name>
</gene>
<dbReference type="EMBL" id="UXSR01000652">
    <property type="protein sequence ID" value="VDD77158.1"/>
    <property type="molecule type" value="Genomic_DNA"/>
</dbReference>
<sequence length="117" mass="13160">MGSCLSCSKASSLLRSIHSSTDFEVALLQHKLLVAVFSAPWCLTCQVFAPTLEDLAADYQEVTFLKINIDVCSDLVEEYEVWWLPTVIIFRDGVQRGRFGIGQEHQLREALRANLVT</sequence>
<evidence type="ECO:0000313" key="3">
    <source>
        <dbReference type="Proteomes" id="UP000267029"/>
    </source>
</evidence>
<dbReference type="PANTHER" id="PTHR10438">
    <property type="entry name" value="THIOREDOXIN"/>
    <property type="match status" value="1"/>
</dbReference>
<dbReference type="OrthoDB" id="2121326at2759"/>
<dbReference type="PROSITE" id="PS00194">
    <property type="entry name" value="THIOREDOXIN_1"/>
    <property type="match status" value="1"/>
</dbReference>
<reference evidence="2 3" key="1">
    <citation type="submission" date="2018-10" db="EMBL/GenBank/DDBJ databases">
        <authorList>
            <consortium name="Pathogen Informatics"/>
        </authorList>
    </citation>
    <scope>NUCLEOTIDE SEQUENCE [LARGE SCALE GENOMIC DNA]</scope>
</reference>
<dbReference type="PANTHER" id="PTHR10438:SF468">
    <property type="entry name" value="THIOREDOXIN-1-RELATED"/>
    <property type="match status" value="1"/>
</dbReference>
<evidence type="ECO:0000313" key="4">
    <source>
        <dbReference type="WBParaSite" id="MCU_010361-RA"/>
    </source>
</evidence>
<proteinExistence type="predicted"/>
<keyword evidence="3" id="KW-1185">Reference proteome</keyword>
<dbReference type="STRING" id="53468.A0A0R3U8F7"/>
<dbReference type="InterPro" id="IPR017937">
    <property type="entry name" value="Thioredoxin_CS"/>
</dbReference>
<dbReference type="WBParaSite" id="MCU_010361-RA">
    <property type="protein sequence ID" value="MCU_010361-RA"/>
    <property type="gene ID" value="MCU_010361"/>
</dbReference>
<evidence type="ECO:0000259" key="1">
    <source>
        <dbReference type="PROSITE" id="PS51352"/>
    </source>
</evidence>
<dbReference type="CDD" id="cd02947">
    <property type="entry name" value="TRX_family"/>
    <property type="match status" value="1"/>
</dbReference>
<dbReference type="Proteomes" id="UP000267029">
    <property type="component" value="Unassembled WGS sequence"/>
</dbReference>
<dbReference type="Pfam" id="PF00085">
    <property type="entry name" value="Thioredoxin"/>
    <property type="match status" value="1"/>
</dbReference>
<dbReference type="InterPro" id="IPR050620">
    <property type="entry name" value="Thioredoxin_H-type-like"/>
</dbReference>